<name>A0A5S9EQU8_9CAUD</name>
<dbReference type="GeneID" id="55803021"/>
<evidence type="ECO:0000313" key="1">
    <source>
        <dbReference type="EMBL" id="BBI90608.1"/>
    </source>
</evidence>
<proteinExistence type="predicted"/>
<protein>
    <submittedName>
        <fullName evidence="1">Uncharacterized protein</fullName>
    </submittedName>
</protein>
<reference evidence="1 2" key="1">
    <citation type="journal article" date="2019" name="Arch. Virol.">
        <title>A novel jumbo Tenacibaculum maritimum lytic phage with head-fiber-like appendages.</title>
        <authorList>
            <person name="Kawato Y."/>
            <person name="Istiqomah I."/>
            <person name="Gaafar A.Y."/>
            <person name="Hanaoka M."/>
            <person name="Ishimaru K."/>
            <person name="Yasuike M."/>
            <person name="Nishiki I."/>
            <person name="Nakamura Y."/>
            <person name="Fujiwara A."/>
            <person name="Nakai T."/>
        </authorList>
    </citation>
    <scope>NUCLEOTIDE SEQUENCE [LARGE SCALE GENOMIC DNA]</scope>
    <source>
        <strain evidence="1 2">PTm1</strain>
    </source>
</reference>
<organism evidence="1 2">
    <name type="scientific">Tenacibaculum phage PTm1</name>
    <dbReference type="NCBI Taxonomy" id="2547425"/>
    <lineage>
        <taxon>Viruses</taxon>
        <taxon>Duplodnaviria</taxon>
        <taxon>Heunggongvirae</taxon>
        <taxon>Uroviricota</taxon>
        <taxon>Caudoviricetes</taxon>
        <taxon>Shirahamavirus</taxon>
        <taxon>Shirahamavirus PTm1</taxon>
    </lineage>
</organism>
<dbReference type="Proteomes" id="UP000422648">
    <property type="component" value="Segment"/>
</dbReference>
<dbReference type="EMBL" id="AP019524">
    <property type="protein sequence ID" value="BBI90608.1"/>
    <property type="molecule type" value="Genomic_DNA"/>
</dbReference>
<keyword evidence="2" id="KW-1185">Reference proteome</keyword>
<accession>A0A5S9EQU8</accession>
<evidence type="ECO:0000313" key="2">
    <source>
        <dbReference type="Proteomes" id="UP000422648"/>
    </source>
</evidence>
<sequence length="120" mass="14049">MQKTIQIQVKIFVGDLEPKVIRKVFKSDSDSIKFLEKLNTDKLQTIYELTTGNNDTFKPSKYLINSTSPYGTNFNRNRYFNADAYKTIKVRDLYHQMANENNIRTEVKILTKKTNKTFGK</sequence>
<dbReference type="KEGG" id="vg:55803021"/>
<dbReference type="RefSeq" id="YP_009873900.1">
    <property type="nucleotide sequence ID" value="NC_049340.1"/>
</dbReference>